<dbReference type="Proteomes" id="UP000790787">
    <property type="component" value="Unplaced"/>
</dbReference>
<name>A0AC58U6N0_TOBAC</name>
<protein>
    <submittedName>
        <fullName evidence="2">NAC domain-containing protein 96-like</fullName>
    </submittedName>
</protein>
<reference evidence="2" key="1">
    <citation type="submission" date="2025-08" db="UniProtKB">
        <authorList>
            <consortium name="RefSeq"/>
        </authorList>
    </citation>
    <scope>IDENTIFICATION</scope>
    <source>
        <tissue evidence="2">Leaf</tissue>
    </source>
</reference>
<dbReference type="RefSeq" id="XP_075104989.1">
    <property type="nucleotide sequence ID" value="XM_075248888.1"/>
</dbReference>
<accession>A0AC58U6N0</accession>
<evidence type="ECO:0000313" key="1">
    <source>
        <dbReference type="Proteomes" id="UP000790787"/>
    </source>
</evidence>
<evidence type="ECO:0000313" key="2">
    <source>
        <dbReference type="RefSeq" id="XP_075104989.1"/>
    </source>
</evidence>
<organism evidence="1 2">
    <name type="scientific">Nicotiana tabacum</name>
    <name type="common">Common tobacco</name>
    <dbReference type="NCBI Taxonomy" id="4097"/>
    <lineage>
        <taxon>Eukaryota</taxon>
        <taxon>Viridiplantae</taxon>
        <taxon>Streptophyta</taxon>
        <taxon>Embryophyta</taxon>
        <taxon>Tracheophyta</taxon>
        <taxon>Spermatophyta</taxon>
        <taxon>Magnoliopsida</taxon>
        <taxon>eudicotyledons</taxon>
        <taxon>Gunneridae</taxon>
        <taxon>Pentapetalae</taxon>
        <taxon>asterids</taxon>
        <taxon>lamiids</taxon>
        <taxon>Solanales</taxon>
        <taxon>Solanaceae</taxon>
        <taxon>Nicotianoideae</taxon>
        <taxon>Nicotianeae</taxon>
        <taxon>Nicotiana</taxon>
    </lineage>
</organism>
<gene>
    <name evidence="2" type="primary">LOC142179067</name>
</gene>
<keyword evidence="1" id="KW-1185">Reference proteome</keyword>
<sequence length="170" mass="19675">MNMMELDNLGEGYRFRPTDSELVKFLLSHGHSTGGVEDNWDTCIYRYFITPRKKNKGRFSRIVGRRGGTWIQQDKGRAVTIKSCDQRKRDLIIGRMKSMCYNNKCINSDDYNDGKWLMKEYVLSDPILNKFSNSERKDYVICAIKKLPKRSTTCNFSETSNVTTESTRGG</sequence>
<proteinExistence type="predicted"/>